<dbReference type="EMBL" id="JAZGQK010000010">
    <property type="protein sequence ID" value="MEE6259357.1"/>
    <property type="molecule type" value="Genomic_DNA"/>
</dbReference>
<evidence type="ECO:0000313" key="3">
    <source>
        <dbReference type="Proteomes" id="UP001332243"/>
    </source>
</evidence>
<name>A0ABU7RSA0_9ACTN</name>
<evidence type="ECO:0000256" key="1">
    <source>
        <dbReference type="SAM" id="MobiDB-lite"/>
    </source>
</evidence>
<feature type="compositionally biased region" description="Basic and acidic residues" evidence="1">
    <location>
        <begin position="79"/>
        <end position="92"/>
    </location>
</feature>
<evidence type="ECO:0000313" key="2">
    <source>
        <dbReference type="EMBL" id="MEE6259357.1"/>
    </source>
</evidence>
<protein>
    <submittedName>
        <fullName evidence="2">Uncharacterized protein</fullName>
    </submittedName>
</protein>
<sequence length="92" mass="10337">MTGPRWVIHLPTTLTSYVAAVGLVAALRESLAHVDVLDFGEVTLSPEDDQGRRTRIWCDARLDGPGGRRCRRPARHPGACRDRQERHDPDRP</sequence>
<accession>A0ABU7RSA0</accession>
<comment type="caution">
    <text evidence="2">The sequence shown here is derived from an EMBL/GenBank/DDBJ whole genome shotgun (WGS) entry which is preliminary data.</text>
</comment>
<reference evidence="2 3" key="1">
    <citation type="submission" date="2024-01" db="EMBL/GenBank/DDBJ databases">
        <title>Genome insights into Plantactinospora sonchi sp. nov.</title>
        <authorList>
            <person name="Wang L."/>
        </authorList>
    </citation>
    <scope>NUCLEOTIDE SEQUENCE [LARGE SCALE GENOMIC DNA]</scope>
    <source>
        <strain evidence="2 3">NEAU-QY2</strain>
    </source>
</reference>
<feature type="region of interest" description="Disordered" evidence="1">
    <location>
        <begin position="66"/>
        <end position="92"/>
    </location>
</feature>
<dbReference type="RefSeq" id="WP_331214481.1">
    <property type="nucleotide sequence ID" value="NZ_JAZGQK010000010.1"/>
</dbReference>
<organism evidence="2 3">
    <name type="scientific">Plantactinospora sonchi</name>
    <dbReference type="NCBI Taxonomy" id="1544735"/>
    <lineage>
        <taxon>Bacteria</taxon>
        <taxon>Bacillati</taxon>
        <taxon>Actinomycetota</taxon>
        <taxon>Actinomycetes</taxon>
        <taxon>Micromonosporales</taxon>
        <taxon>Micromonosporaceae</taxon>
        <taxon>Plantactinospora</taxon>
    </lineage>
</organism>
<gene>
    <name evidence="2" type="ORF">V1633_12750</name>
</gene>
<keyword evidence="3" id="KW-1185">Reference proteome</keyword>
<dbReference type="Proteomes" id="UP001332243">
    <property type="component" value="Unassembled WGS sequence"/>
</dbReference>
<proteinExistence type="predicted"/>